<feature type="compositionally biased region" description="Low complexity" evidence="1">
    <location>
        <begin position="142"/>
        <end position="153"/>
    </location>
</feature>
<keyword evidence="3" id="KW-1185">Reference proteome</keyword>
<name>A0AAV7UB40_PLEWA</name>
<dbReference type="EMBL" id="JANPWB010000005">
    <property type="protein sequence ID" value="KAJ1185229.1"/>
    <property type="molecule type" value="Genomic_DNA"/>
</dbReference>
<sequence length="210" mass="21588">MIAHILDSLCINYRANWTAYAASCVPCDPSPEAPNDRLGPTRASQFVSALNALAHAGGDLCESGRRAASSACRPRCPPAPGASVISPAPLRLRDLSGPSAPRRESATPGCATGSSSALSAHLGHLLHSDAAVTGSSRRDALGRVGSPSQPSPRSRLRLGPDRADSDMHSGRPARLCVPDHGAPDPPRPELKCPGSGYFSGSLGAVSRALC</sequence>
<reference evidence="2" key="1">
    <citation type="journal article" date="2022" name="bioRxiv">
        <title>Sequencing and chromosome-scale assembly of the giantPleurodeles waltlgenome.</title>
        <authorList>
            <person name="Brown T."/>
            <person name="Elewa A."/>
            <person name="Iarovenko S."/>
            <person name="Subramanian E."/>
            <person name="Araus A.J."/>
            <person name="Petzold A."/>
            <person name="Susuki M."/>
            <person name="Suzuki K.-i.T."/>
            <person name="Hayashi T."/>
            <person name="Toyoda A."/>
            <person name="Oliveira C."/>
            <person name="Osipova E."/>
            <person name="Leigh N.D."/>
            <person name="Simon A."/>
            <person name="Yun M.H."/>
        </authorList>
    </citation>
    <scope>NUCLEOTIDE SEQUENCE</scope>
    <source>
        <strain evidence="2">20211129_DDA</strain>
        <tissue evidence="2">Liver</tissue>
    </source>
</reference>
<comment type="caution">
    <text evidence="2">The sequence shown here is derived from an EMBL/GenBank/DDBJ whole genome shotgun (WGS) entry which is preliminary data.</text>
</comment>
<gene>
    <name evidence="2" type="ORF">NDU88_002023</name>
</gene>
<feature type="compositionally biased region" description="Basic and acidic residues" evidence="1">
    <location>
        <begin position="158"/>
        <end position="169"/>
    </location>
</feature>
<feature type="region of interest" description="Disordered" evidence="1">
    <location>
        <begin position="134"/>
        <end position="190"/>
    </location>
</feature>
<evidence type="ECO:0000313" key="3">
    <source>
        <dbReference type="Proteomes" id="UP001066276"/>
    </source>
</evidence>
<protein>
    <submittedName>
        <fullName evidence="2">Uncharacterized protein</fullName>
    </submittedName>
</protein>
<evidence type="ECO:0000256" key="1">
    <source>
        <dbReference type="SAM" id="MobiDB-lite"/>
    </source>
</evidence>
<evidence type="ECO:0000313" key="2">
    <source>
        <dbReference type="EMBL" id="KAJ1185229.1"/>
    </source>
</evidence>
<organism evidence="2 3">
    <name type="scientific">Pleurodeles waltl</name>
    <name type="common">Iberian ribbed newt</name>
    <dbReference type="NCBI Taxonomy" id="8319"/>
    <lineage>
        <taxon>Eukaryota</taxon>
        <taxon>Metazoa</taxon>
        <taxon>Chordata</taxon>
        <taxon>Craniata</taxon>
        <taxon>Vertebrata</taxon>
        <taxon>Euteleostomi</taxon>
        <taxon>Amphibia</taxon>
        <taxon>Batrachia</taxon>
        <taxon>Caudata</taxon>
        <taxon>Salamandroidea</taxon>
        <taxon>Salamandridae</taxon>
        <taxon>Pleurodelinae</taxon>
        <taxon>Pleurodeles</taxon>
    </lineage>
</organism>
<dbReference type="AlphaFoldDB" id="A0AAV7UB40"/>
<feature type="region of interest" description="Disordered" evidence="1">
    <location>
        <begin position="83"/>
        <end position="115"/>
    </location>
</feature>
<accession>A0AAV7UB40</accession>
<dbReference type="Proteomes" id="UP001066276">
    <property type="component" value="Chromosome 3_1"/>
</dbReference>
<proteinExistence type="predicted"/>